<protein>
    <submittedName>
        <fullName evidence="1">Uncharacterized protein</fullName>
    </submittedName>
</protein>
<sequence length="208" mass="24245">MALLKIYRLIFILSICLFFNNQITYSQYTRVKIVFKDGSILKGLSKKKGSHQIKFKKDRSSKAKKYQLKDVDEYFEYYYGKKVRFKCLYIKESRKHLLMQEVIKGKVSLYIIGASGQHVGMGFGGNSDGFGGIGGPSSFSIESYYLKRNGEDYVHYITSTGGFSRNFIKYASEFFNDCPKLVEKIKKKEYKKREIREVVKFYNTDCKK</sequence>
<proteinExistence type="predicted"/>
<dbReference type="Proteomes" id="UP000238882">
    <property type="component" value="Unassembled WGS sequence"/>
</dbReference>
<accession>A0A2S7WRT3</accession>
<dbReference type="AlphaFoldDB" id="A0A2S7WRT3"/>
<evidence type="ECO:0000313" key="2">
    <source>
        <dbReference type="Proteomes" id="UP000238882"/>
    </source>
</evidence>
<keyword evidence="2" id="KW-1185">Reference proteome</keyword>
<comment type="caution">
    <text evidence="1">The sequence shown here is derived from an EMBL/GenBank/DDBJ whole genome shotgun (WGS) entry which is preliminary data.</text>
</comment>
<name>A0A2S7WRT3_9FLAO</name>
<evidence type="ECO:0000313" key="1">
    <source>
        <dbReference type="EMBL" id="PQJ80299.1"/>
    </source>
</evidence>
<organism evidence="1 2">
    <name type="scientific">Polaribacter porphyrae</name>
    <dbReference type="NCBI Taxonomy" id="1137780"/>
    <lineage>
        <taxon>Bacteria</taxon>
        <taxon>Pseudomonadati</taxon>
        <taxon>Bacteroidota</taxon>
        <taxon>Flavobacteriia</taxon>
        <taxon>Flavobacteriales</taxon>
        <taxon>Flavobacteriaceae</taxon>
    </lineage>
</organism>
<gene>
    <name evidence="1" type="ORF">BTO18_14425</name>
</gene>
<dbReference type="EMBL" id="MSCN01000001">
    <property type="protein sequence ID" value="PQJ80299.1"/>
    <property type="molecule type" value="Genomic_DNA"/>
</dbReference>
<reference evidence="1 2" key="1">
    <citation type="submission" date="2016-12" db="EMBL/GenBank/DDBJ databases">
        <title>Trade-off between light-utilization and light-protection in marine flavobacteria.</title>
        <authorList>
            <person name="Kumagai Y."/>
            <person name="Yoshizawa S."/>
            <person name="Kogure K."/>
            <person name="Iwasaki W."/>
        </authorList>
    </citation>
    <scope>NUCLEOTIDE SEQUENCE [LARGE SCALE GENOMIC DNA]</scope>
    <source>
        <strain evidence="1 2">NBRC 108759</strain>
    </source>
</reference>